<reference evidence="6" key="4">
    <citation type="submission" date="2025-04" db="UniProtKB">
        <authorList>
            <consortium name="RefSeq"/>
        </authorList>
    </citation>
    <scope>IDENTIFICATION</scope>
</reference>
<dbReference type="KEGG" id="nta:107768634"/>
<dbReference type="OrthoDB" id="10501728at2759"/>
<feature type="compositionally biased region" description="Low complexity" evidence="1">
    <location>
        <begin position="116"/>
        <end position="133"/>
    </location>
</feature>
<evidence type="ECO:0000313" key="6">
    <source>
        <dbReference type="RefSeq" id="XP_016443241.1"/>
    </source>
</evidence>
<dbReference type="EMBL" id="JN982559">
    <property type="protein sequence ID" value="AFC96959.1"/>
    <property type="molecule type" value="mRNA"/>
</dbReference>
<dbReference type="AlphaFoldDB" id="H9B873"/>
<dbReference type="Proteomes" id="UP000790787">
    <property type="component" value="Chromosome 17"/>
</dbReference>
<proteinExistence type="evidence at transcript level"/>
<organism evidence="3">
    <name type="scientific">Nicotiana tabacum</name>
    <name type="common">Common tobacco</name>
    <dbReference type="NCBI Taxonomy" id="4097"/>
    <lineage>
        <taxon>Eukaryota</taxon>
        <taxon>Viridiplantae</taxon>
        <taxon>Streptophyta</taxon>
        <taxon>Embryophyta</taxon>
        <taxon>Tracheophyta</taxon>
        <taxon>Spermatophyta</taxon>
        <taxon>Magnoliopsida</taxon>
        <taxon>eudicotyledons</taxon>
        <taxon>Gunneridae</taxon>
        <taxon>Pentapetalae</taxon>
        <taxon>asterids</taxon>
        <taxon>lamiids</taxon>
        <taxon>Solanales</taxon>
        <taxon>Solanaceae</taxon>
        <taxon>Nicotianoideae</taxon>
        <taxon>Nicotianeae</taxon>
        <taxon>Nicotiana</taxon>
    </lineage>
</organism>
<accession>H9B873</accession>
<evidence type="ECO:0000313" key="4">
    <source>
        <dbReference type="Proteomes" id="UP000084051"/>
    </source>
</evidence>
<evidence type="ECO:0000313" key="5">
    <source>
        <dbReference type="Proteomes" id="UP000790787"/>
    </source>
</evidence>
<protein>
    <submittedName>
        <fullName evidence="6">Pistil-specific extensin-like protein</fullName>
    </submittedName>
    <submittedName>
        <fullName evidence="3">Proline-rich extensin-like 1 protein</fullName>
    </submittedName>
</protein>
<name>H9B873_TOBAC</name>
<keyword evidence="2" id="KW-0732">Signal</keyword>
<sequence>MAIISAKALVLIQLSVLVVCSFLELTHGKDVETSSHATLLRFKFPPVSRQRPRNPPPRQQPPPRVKSPPPTVKSPPPPEADQQPPPPPPDAEQPPPPPDAEQPPPPPDAQPPSPSPDAEYIDAPSPSPDSQAPVMAPTKSDARFVGNTLIMRGLHYYGKK</sequence>
<reference evidence="3" key="1">
    <citation type="submission" date="2011-11" db="EMBL/GenBank/DDBJ databases">
        <authorList>
            <person name="Chen J.Y."/>
            <person name="Ning J."/>
            <person name="Sun M.X."/>
        </authorList>
    </citation>
    <scope>NUCLEOTIDE SEQUENCE</scope>
</reference>
<feature type="region of interest" description="Disordered" evidence="1">
    <location>
        <begin position="42"/>
        <end position="139"/>
    </location>
</feature>
<dbReference type="PaxDb" id="4097-H9B873"/>
<dbReference type="GeneID" id="107768634"/>
<keyword evidence="5" id="KW-1185">Reference proteome</keyword>
<feature type="signal peptide" evidence="2">
    <location>
        <begin position="1"/>
        <end position="28"/>
    </location>
</feature>
<evidence type="ECO:0000256" key="2">
    <source>
        <dbReference type="SAM" id="SignalP"/>
    </source>
</evidence>
<dbReference type="RefSeq" id="XP_016443241.1">
    <property type="nucleotide sequence ID" value="XM_016587755.1"/>
</dbReference>
<evidence type="ECO:0000256" key="1">
    <source>
        <dbReference type="SAM" id="MobiDB-lite"/>
    </source>
</evidence>
<feature type="compositionally biased region" description="Pro residues" evidence="1">
    <location>
        <begin position="53"/>
        <end position="115"/>
    </location>
</feature>
<evidence type="ECO:0000313" key="3">
    <source>
        <dbReference type="EMBL" id="AFC96959.1"/>
    </source>
</evidence>
<gene>
    <name evidence="3" type="primary">PREL1</name>
    <name evidence="6" type="synonym">LOC107768634</name>
</gene>
<dbReference type="OMA" id="CRCDAPS"/>
<reference evidence="3" key="3">
    <citation type="journal article" date="2014" name="Plant Cell Environ.">
        <title>NtProRP1, a novel proline-rich protein, is an osmotic stress-responsive factor and specifically functions in pollen tube growth and early embryogenesis in Nicotiana tabacum.</title>
        <authorList>
            <person name="Chen J."/>
            <person name="Zhao J."/>
            <person name="Ning J."/>
            <person name="Liu Y."/>
            <person name="Xu J."/>
            <person name="Tian S."/>
            <person name="Zhang L."/>
            <person name="Sun M.X."/>
        </authorList>
    </citation>
    <scope>NUCLEOTIDE SEQUENCE</scope>
</reference>
<dbReference type="PRINTS" id="PR01217">
    <property type="entry name" value="PRICHEXTENSN"/>
</dbReference>
<reference evidence="4" key="2">
    <citation type="journal article" date="2014" name="Nat. Commun.">
        <title>The tobacco genome sequence and its comparison with those of tomato and potato.</title>
        <authorList>
            <person name="Sierro N."/>
            <person name="Battey J.N."/>
            <person name="Ouadi S."/>
            <person name="Bakaher N."/>
            <person name="Bovet L."/>
            <person name="Willig A."/>
            <person name="Goepfert S."/>
            <person name="Peitsch M.C."/>
            <person name="Ivanov N.V."/>
        </authorList>
    </citation>
    <scope>NUCLEOTIDE SEQUENCE [LARGE SCALE GENOMIC DNA]</scope>
    <source>
        <strain evidence="4">cv. TN90</strain>
    </source>
</reference>
<feature type="chain" id="PRO_5015093763" evidence="2">
    <location>
        <begin position="29"/>
        <end position="160"/>
    </location>
</feature>